<evidence type="ECO:0008006" key="2">
    <source>
        <dbReference type="Google" id="ProtNLM"/>
    </source>
</evidence>
<comment type="caution">
    <text evidence="1">The sequence shown here is derived from an EMBL/GenBank/DDBJ whole genome shotgun (WGS) entry which is preliminary data.</text>
</comment>
<protein>
    <recommendedName>
        <fullName evidence="2">DUF4143 domain-containing protein</fullName>
    </recommendedName>
</protein>
<dbReference type="EMBL" id="BARS01051118">
    <property type="protein sequence ID" value="GAG53289.1"/>
    <property type="molecule type" value="Genomic_DNA"/>
</dbReference>
<name>X0YBS3_9ZZZZ</name>
<evidence type="ECO:0000313" key="1">
    <source>
        <dbReference type="EMBL" id="GAG53289.1"/>
    </source>
</evidence>
<gene>
    <name evidence="1" type="ORF">S01H1_76193</name>
</gene>
<reference evidence="1" key="1">
    <citation type="journal article" date="2014" name="Front. Microbiol.">
        <title>High frequency of phylogenetically diverse reductive dehalogenase-homologous genes in deep subseafloor sedimentary metagenomes.</title>
        <authorList>
            <person name="Kawai M."/>
            <person name="Futagami T."/>
            <person name="Toyoda A."/>
            <person name="Takaki Y."/>
            <person name="Nishi S."/>
            <person name="Hori S."/>
            <person name="Arai W."/>
            <person name="Tsubouchi T."/>
            <person name="Morono Y."/>
            <person name="Uchiyama I."/>
            <person name="Ito T."/>
            <person name="Fujiyama A."/>
            <person name="Inagaki F."/>
            <person name="Takami H."/>
        </authorList>
    </citation>
    <scope>NUCLEOTIDE SEQUENCE</scope>
    <source>
        <strain evidence="1">Expedition CK06-06</strain>
    </source>
</reference>
<accession>X0YBS3</accession>
<sequence>NLKGDKEADFVVSDRGKPGEVIQVCWDMSSPDTRKRELGSLVRALEETGAPRGIVLGEREEAELKENGRDVLVIPLWKWLLL</sequence>
<dbReference type="PANTHER" id="PTHR33295">
    <property type="entry name" value="ATPASE"/>
    <property type="match status" value="1"/>
</dbReference>
<proteinExistence type="predicted"/>
<dbReference type="PANTHER" id="PTHR33295:SF18">
    <property type="entry name" value="AAA+ ATPASE DOMAIN-CONTAINING PROTEIN"/>
    <property type="match status" value="1"/>
</dbReference>
<organism evidence="1">
    <name type="scientific">marine sediment metagenome</name>
    <dbReference type="NCBI Taxonomy" id="412755"/>
    <lineage>
        <taxon>unclassified sequences</taxon>
        <taxon>metagenomes</taxon>
        <taxon>ecological metagenomes</taxon>
    </lineage>
</organism>
<dbReference type="AlphaFoldDB" id="X0YBS3"/>
<feature type="non-terminal residue" evidence="1">
    <location>
        <position position="1"/>
    </location>
</feature>